<keyword evidence="4" id="KW-1185">Reference proteome</keyword>
<accession>A0A2P6N317</accession>
<dbReference type="Pfam" id="PF08610">
    <property type="entry name" value="Pex16"/>
    <property type="match status" value="1"/>
</dbReference>
<keyword evidence="2" id="KW-0576">Peroxisome</keyword>
<gene>
    <name evidence="3" type="ORF">PROFUN_11381</name>
</gene>
<dbReference type="InterPro" id="IPR013919">
    <property type="entry name" value="Pex16"/>
</dbReference>
<evidence type="ECO:0000256" key="2">
    <source>
        <dbReference type="RuleBase" id="RU365003"/>
    </source>
</evidence>
<comment type="similarity">
    <text evidence="1 2">Belongs to the peroxin-16 family.</text>
</comment>
<dbReference type="Proteomes" id="UP000241769">
    <property type="component" value="Unassembled WGS sequence"/>
</dbReference>
<keyword evidence="2" id="KW-0962">Peroxisome biogenesis</keyword>
<organism evidence="3 4">
    <name type="scientific">Planoprotostelium fungivorum</name>
    <dbReference type="NCBI Taxonomy" id="1890364"/>
    <lineage>
        <taxon>Eukaryota</taxon>
        <taxon>Amoebozoa</taxon>
        <taxon>Evosea</taxon>
        <taxon>Variosea</taxon>
        <taxon>Cavosteliida</taxon>
        <taxon>Cavosteliaceae</taxon>
        <taxon>Planoprotostelium</taxon>
    </lineage>
</organism>
<dbReference type="GO" id="GO:0005778">
    <property type="term" value="C:peroxisomal membrane"/>
    <property type="evidence" value="ECO:0007669"/>
    <property type="project" value="UniProtKB-SubCell"/>
</dbReference>
<sequence>MNQYQKFLVEHIDTVATVENALRTLLFFMPGRLRDSQLKLETAYTALGLVSWFNDLSIINYLSSLRRKMSDVDTPSSPKKITEKEGDSIESPYFPPRDAVPLATWLTFLRFIELFIEMAAKSAFGKIYKYRAALAVESVKAVLKLWLLVKMKGRMLLQNYLYLPQLRDVESIKTYATEQLIEAPKESSQRKRLSVSNARLQVFKEQTGIDDRNQQQLQLLGGAQINPKSTSSTTAEVLNIVRPIVYLLSVLRFGEKSWLPLLASLGVDLTSLGFYYNSKKPLSEMQQFEVTRRSMLLSFYFLRNPIFKLFTL</sequence>
<comment type="subcellular location">
    <subcellularLocation>
        <location evidence="2">Peroxisome membrane</location>
    </subcellularLocation>
</comment>
<dbReference type="GO" id="GO:0007031">
    <property type="term" value="P:peroxisome organization"/>
    <property type="evidence" value="ECO:0007669"/>
    <property type="project" value="UniProtKB-KW"/>
</dbReference>
<dbReference type="EMBL" id="MDYQ01000229">
    <property type="protein sequence ID" value="PRP78341.1"/>
    <property type="molecule type" value="Genomic_DNA"/>
</dbReference>
<dbReference type="OrthoDB" id="2021143at2759"/>
<evidence type="ECO:0000256" key="1">
    <source>
        <dbReference type="ARBA" id="ARBA00009505"/>
    </source>
</evidence>
<evidence type="ECO:0000313" key="3">
    <source>
        <dbReference type="EMBL" id="PRP78341.1"/>
    </source>
</evidence>
<dbReference type="PANTHER" id="PTHR13299">
    <property type="entry name" value="PEROXISOMAL MEMBRANE PROTEIN PEX16"/>
    <property type="match status" value="1"/>
</dbReference>
<evidence type="ECO:0000313" key="4">
    <source>
        <dbReference type="Proteomes" id="UP000241769"/>
    </source>
</evidence>
<name>A0A2P6N317_9EUKA</name>
<comment type="caution">
    <text evidence="3">The sequence shown here is derived from an EMBL/GenBank/DDBJ whole genome shotgun (WGS) entry which is preliminary data.</text>
</comment>
<dbReference type="AlphaFoldDB" id="A0A2P6N317"/>
<dbReference type="FunCoup" id="A0A2P6N317">
    <property type="interactions" value="44"/>
</dbReference>
<reference evidence="3 4" key="1">
    <citation type="journal article" date="2018" name="Genome Biol. Evol.">
        <title>Multiple Roots of Fruiting Body Formation in Amoebozoa.</title>
        <authorList>
            <person name="Hillmann F."/>
            <person name="Forbes G."/>
            <person name="Novohradska S."/>
            <person name="Ferling I."/>
            <person name="Riege K."/>
            <person name="Groth M."/>
            <person name="Westermann M."/>
            <person name="Marz M."/>
            <person name="Spaller T."/>
            <person name="Winckler T."/>
            <person name="Schaap P."/>
            <person name="Glockner G."/>
        </authorList>
    </citation>
    <scope>NUCLEOTIDE SEQUENCE [LARGE SCALE GENOMIC DNA]</scope>
    <source>
        <strain evidence="3 4">Jena</strain>
    </source>
</reference>
<dbReference type="InParanoid" id="A0A2P6N317"/>
<proteinExistence type="inferred from homology"/>
<protein>
    <recommendedName>
        <fullName evidence="2">Peroxisomal membrane protein PEX16</fullName>
    </recommendedName>
</protein>
<dbReference type="STRING" id="1890364.A0A2P6N317"/>
<dbReference type="PANTHER" id="PTHR13299:SF0">
    <property type="entry name" value="PEROXISOMAL MEMBRANE PROTEIN PEX16"/>
    <property type="match status" value="1"/>
</dbReference>